<evidence type="ECO:0000256" key="1">
    <source>
        <dbReference type="SAM" id="MobiDB-lite"/>
    </source>
</evidence>
<evidence type="ECO:0000313" key="2">
    <source>
        <dbReference type="EMBL" id="KAJ4959582.1"/>
    </source>
</evidence>
<feature type="compositionally biased region" description="Polar residues" evidence="1">
    <location>
        <begin position="54"/>
        <end position="68"/>
    </location>
</feature>
<feature type="region of interest" description="Disordered" evidence="1">
    <location>
        <begin position="54"/>
        <end position="79"/>
    </location>
</feature>
<dbReference type="PANTHER" id="PTHR34198:SF1">
    <property type="entry name" value="OS01G0104300 PROTEIN"/>
    <property type="match status" value="1"/>
</dbReference>
<reference evidence="2" key="1">
    <citation type="journal article" date="2023" name="Plant J.">
        <title>The genome of the king protea, Protea cynaroides.</title>
        <authorList>
            <person name="Chang J."/>
            <person name="Duong T.A."/>
            <person name="Schoeman C."/>
            <person name="Ma X."/>
            <person name="Roodt D."/>
            <person name="Barker N."/>
            <person name="Li Z."/>
            <person name="Van de Peer Y."/>
            <person name="Mizrachi E."/>
        </authorList>
    </citation>
    <scope>NUCLEOTIDE SEQUENCE</scope>
    <source>
        <tissue evidence="2">Young leaves</tissue>
    </source>
</reference>
<name>A0A9Q0K1Q7_9MAGN</name>
<sequence length="131" mass="14226">MATSSTFLIFRPAGTRASASSGHGKPENYRGKVSSANWWTPIFGWGSDPDYIDGNNNSSDVSGTANTKNRSESQSEKALLSGSRFAPGCFTAEKAKQLRLITTESKTFHDIMYHSAIASRLASDFPNRSAR</sequence>
<dbReference type="AlphaFoldDB" id="A0A9Q0K1Q7"/>
<organism evidence="2 3">
    <name type="scientific">Protea cynaroides</name>
    <dbReference type="NCBI Taxonomy" id="273540"/>
    <lineage>
        <taxon>Eukaryota</taxon>
        <taxon>Viridiplantae</taxon>
        <taxon>Streptophyta</taxon>
        <taxon>Embryophyta</taxon>
        <taxon>Tracheophyta</taxon>
        <taxon>Spermatophyta</taxon>
        <taxon>Magnoliopsida</taxon>
        <taxon>Proteales</taxon>
        <taxon>Proteaceae</taxon>
        <taxon>Protea</taxon>
    </lineage>
</organism>
<evidence type="ECO:0000313" key="3">
    <source>
        <dbReference type="Proteomes" id="UP001141806"/>
    </source>
</evidence>
<accession>A0A9Q0K1Q7</accession>
<keyword evidence="3" id="KW-1185">Reference proteome</keyword>
<dbReference type="Proteomes" id="UP001141806">
    <property type="component" value="Unassembled WGS sequence"/>
</dbReference>
<dbReference type="EMBL" id="JAMYWD010000010">
    <property type="protein sequence ID" value="KAJ4959582.1"/>
    <property type="molecule type" value="Genomic_DNA"/>
</dbReference>
<dbReference type="PANTHER" id="PTHR34198">
    <property type="entry name" value="OS01G0175100 PROTEIN"/>
    <property type="match status" value="1"/>
</dbReference>
<proteinExistence type="predicted"/>
<dbReference type="OrthoDB" id="1913905at2759"/>
<gene>
    <name evidence="2" type="ORF">NE237_026693</name>
</gene>
<comment type="caution">
    <text evidence="2">The sequence shown here is derived from an EMBL/GenBank/DDBJ whole genome shotgun (WGS) entry which is preliminary data.</text>
</comment>
<protein>
    <submittedName>
        <fullName evidence="2">Uncharacterized protein</fullName>
    </submittedName>
</protein>